<reference evidence="2 3" key="1">
    <citation type="submission" date="2023-08" db="EMBL/GenBank/DDBJ databases">
        <authorList>
            <person name="Joshi A."/>
            <person name="Thite S."/>
        </authorList>
    </citation>
    <scope>NUCLEOTIDE SEQUENCE [LARGE SCALE GENOMIC DNA]</scope>
    <source>
        <strain evidence="2 3">1E1</strain>
    </source>
</reference>
<evidence type="ECO:0000313" key="3">
    <source>
        <dbReference type="Proteomes" id="UP001236258"/>
    </source>
</evidence>
<evidence type="ECO:0000313" key="2">
    <source>
        <dbReference type="EMBL" id="MDP4529688.1"/>
    </source>
</evidence>
<dbReference type="RefSeq" id="WP_305945747.1">
    <property type="nucleotide sequence ID" value="NZ_JAUZVY010000004.1"/>
</dbReference>
<feature type="chain" id="PRO_5047257228" evidence="1">
    <location>
        <begin position="21"/>
        <end position="213"/>
    </location>
</feature>
<feature type="signal peptide" evidence="1">
    <location>
        <begin position="1"/>
        <end position="20"/>
    </location>
</feature>
<gene>
    <name evidence="2" type="ORF">Q3O59_11710</name>
</gene>
<comment type="caution">
    <text evidence="2">The sequence shown here is derived from an EMBL/GenBank/DDBJ whole genome shotgun (WGS) entry which is preliminary data.</text>
</comment>
<keyword evidence="3" id="KW-1185">Reference proteome</keyword>
<proteinExistence type="predicted"/>
<dbReference type="Proteomes" id="UP001236258">
    <property type="component" value="Unassembled WGS sequence"/>
</dbReference>
<accession>A0ABT9GRT5</accession>
<keyword evidence="1" id="KW-0732">Signal</keyword>
<dbReference type="PROSITE" id="PS51257">
    <property type="entry name" value="PROKAR_LIPOPROTEIN"/>
    <property type="match status" value="1"/>
</dbReference>
<name>A0ABT9GRT5_9GAMM</name>
<sequence>MMVSRFNFIGCIVLLSSVLAACSQTPASDVQSLSPAQLEQLKDPDWDGVIRQRDLCGQTTSGALVSVDGCSSVQGRELTTVHALQFYRVDRILPCEELRSLLALIKHLQLAEDPIRLTISAHQLPNQPQLDQALFDARVAYLKERLWAEYRQYLPPIEVTIESVTAADPFVMNANQIGIRAYNLASGEVMRWHIYSMEDREQDEVEAHSASGW</sequence>
<protein>
    <submittedName>
        <fullName evidence="2">Uncharacterized protein</fullName>
    </submittedName>
</protein>
<dbReference type="EMBL" id="JAUZVY010000004">
    <property type="protein sequence ID" value="MDP4529688.1"/>
    <property type="molecule type" value="Genomic_DNA"/>
</dbReference>
<organism evidence="2 3">
    <name type="scientific">Alkalimonas delamerensis</name>
    <dbReference type="NCBI Taxonomy" id="265981"/>
    <lineage>
        <taxon>Bacteria</taxon>
        <taxon>Pseudomonadati</taxon>
        <taxon>Pseudomonadota</taxon>
        <taxon>Gammaproteobacteria</taxon>
        <taxon>Alkalimonas</taxon>
    </lineage>
</organism>
<evidence type="ECO:0000256" key="1">
    <source>
        <dbReference type="SAM" id="SignalP"/>
    </source>
</evidence>